<name>Q2LPL9_SYNAS</name>
<dbReference type="PANTHER" id="PTHR10890:SF3">
    <property type="entry name" value="CYSTEINE--TRNA LIGASE, CYTOPLASMIC"/>
    <property type="match status" value="1"/>
</dbReference>
<dbReference type="InterPro" id="IPR032678">
    <property type="entry name" value="tRNA-synt_1_cat_dom"/>
</dbReference>
<dbReference type="Proteomes" id="UP000001933">
    <property type="component" value="Chromosome"/>
</dbReference>
<comment type="cofactor">
    <cofactor evidence="12">
        <name>Zn(2+)</name>
        <dbReference type="ChEBI" id="CHEBI:29105"/>
    </cofactor>
    <text evidence="12">Binds 1 zinc ion per subunit.</text>
</comment>
<evidence type="ECO:0000256" key="10">
    <source>
        <dbReference type="ARBA" id="ARBA00022917"/>
    </source>
</evidence>
<feature type="binding site" evidence="12">
    <location>
        <position position="265"/>
    </location>
    <ligand>
        <name>Zn(2+)</name>
        <dbReference type="ChEBI" id="CHEBI:29105"/>
    </ligand>
</feature>
<evidence type="ECO:0000313" key="15">
    <source>
        <dbReference type="Proteomes" id="UP000001933"/>
    </source>
</evidence>
<feature type="binding site" evidence="12">
    <location>
        <position position="290"/>
    </location>
    <ligand>
        <name>Zn(2+)</name>
        <dbReference type="ChEBI" id="CHEBI:29105"/>
    </ligand>
</feature>
<sequence>MPCFPETFPCPACLFKRGEKTLSGHQIEGRRTARPLSVGNCMRNDLLSRFFSRRDPMSLKLYNTLNNKKEVFTPIREGRVGLYVCGITVYDVCHVGHARSAVVFDVLKRYLEYRGYEVTYIKNFTDVDDKIIARANAEGVSISEIANRYIASHDKDMDRLGVLRPTVTPRATEHIGEMIELISKLQKRGLAYAVDGNVYYAVERFPGYGKLSGRKLEDMMAGARIDVNEHKNNPMDFALWKASKPNEPAWDSPWGPGRPGWHIECSVMSQKYLGDTFDIHGGGEDLVFPHHENEIAQSEGVTGKPLANIWIHNGFVKINSEKMSKSLGNVFTIQEMLTRYHAEVIRLFMLQSHYRSAVDFSEESLSEARQGMDRFYGTLKAIQEVLAVAEEEASPISPETLTGKTAELYAHVQGLPDRFVEAMDDDLNTARAIGYLFDAARQINGFIRDAKMAKSKEGWKVLALAGKSIKDLGYVLGLFQENPDVYFLQDREREIRKRGLEPAEIELLIADRWAARNDKDWHKADEIRQLLTEKGIVLKDTPTGTTWKVS</sequence>
<evidence type="ECO:0000256" key="2">
    <source>
        <dbReference type="ARBA" id="ARBA00005594"/>
    </source>
</evidence>
<organism evidence="14 15">
    <name type="scientific">Syntrophus aciditrophicus (strain SB)</name>
    <dbReference type="NCBI Taxonomy" id="56780"/>
    <lineage>
        <taxon>Bacteria</taxon>
        <taxon>Pseudomonadati</taxon>
        <taxon>Thermodesulfobacteriota</taxon>
        <taxon>Syntrophia</taxon>
        <taxon>Syntrophales</taxon>
        <taxon>Syntrophaceae</taxon>
        <taxon>Syntrophus</taxon>
    </lineage>
</organism>
<evidence type="ECO:0000256" key="6">
    <source>
        <dbReference type="ARBA" id="ARBA00022723"/>
    </source>
</evidence>
<dbReference type="PANTHER" id="PTHR10890">
    <property type="entry name" value="CYSTEINYL-TRNA SYNTHETASE"/>
    <property type="match status" value="1"/>
</dbReference>
<keyword evidence="9 12" id="KW-0067">ATP-binding</keyword>
<keyword evidence="6 12" id="KW-0479">Metal-binding</keyword>
<feature type="short sequence motif" description="'HIGH' region" evidence="12">
    <location>
        <begin position="87"/>
        <end position="97"/>
    </location>
</feature>
<keyword evidence="5 12" id="KW-0436">Ligase</keyword>
<reference evidence="14 15" key="1">
    <citation type="journal article" date="2007" name="Proc. Natl. Acad. Sci. U.S.A.">
        <title>The genome of Syntrophus aciditrophicus: life at the thermodynamic limit of microbial growth.</title>
        <authorList>
            <person name="McInerney M.J."/>
            <person name="Rohlin L."/>
            <person name="Mouttaki H."/>
            <person name="Kim U."/>
            <person name="Krupp R.S."/>
            <person name="Rios-Hernandez L."/>
            <person name="Sieber J."/>
            <person name="Struchtemeyer C.G."/>
            <person name="Bhattacharyya A."/>
            <person name="Campbell J.W."/>
            <person name="Gunsalus R.P."/>
        </authorList>
    </citation>
    <scope>NUCLEOTIDE SEQUENCE [LARGE SCALE GENOMIC DNA]</scope>
    <source>
        <strain evidence="14 15">SB</strain>
    </source>
</reference>
<evidence type="ECO:0000256" key="3">
    <source>
        <dbReference type="ARBA" id="ARBA00011245"/>
    </source>
</evidence>
<dbReference type="InterPro" id="IPR015273">
    <property type="entry name" value="Cys-tRNA-synt_Ia_DALR"/>
</dbReference>
<dbReference type="InterPro" id="IPR015803">
    <property type="entry name" value="Cys-tRNA-ligase"/>
</dbReference>
<keyword evidence="10 12" id="KW-0648">Protein biosynthesis</keyword>
<feature type="domain" description="Cysteinyl-tRNA synthetase class Ia DALR" evidence="13">
    <location>
        <begin position="418"/>
        <end position="487"/>
    </location>
</feature>
<accession>Q2LPL9</accession>
<dbReference type="Gene3D" id="3.40.50.620">
    <property type="entry name" value="HUPs"/>
    <property type="match status" value="1"/>
</dbReference>
<dbReference type="InterPro" id="IPR056411">
    <property type="entry name" value="CysS_C"/>
</dbReference>
<dbReference type="AlphaFoldDB" id="Q2LPL9"/>
<dbReference type="HAMAP" id="MF_00041">
    <property type="entry name" value="Cys_tRNA_synth"/>
    <property type="match status" value="1"/>
</dbReference>
<comment type="subcellular location">
    <subcellularLocation>
        <location evidence="1 12">Cytoplasm</location>
    </subcellularLocation>
</comment>
<dbReference type="SUPFAM" id="SSF52374">
    <property type="entry name" value="Nucleotidylyl transferase"/>
    <property type="match status" value="1"/>
</dbReference>
<dbReference type="EMBL" id="CP000252">
    <property type="protein sequence ID" value="ABC76217.1"/>
    <property type="molecule type" value="Genomic_DNA"/>
</dbReference>
<feature type="binding site" evidence="12">
    <location>
        <position position="325"/>
    </location>
    <ligand>
        <name>ATP</name>
        <dbReference type="ChEBI" id="CHEBI:30616"/>
    </ligand>
</feature>
<dbReference type="GO" id="GO:0005524">
    <property type="term" value="F:ATP binding"/>
    <property type="evidence" value="ECO:0007669"/>
    <property type="project" value="UniProtKB-UniRule"/>
</dbReference>
<keyword evidence="4 12" id="KW-0963">Cytoplasm</keyword>
<dbReference type="Pfam" id="PF23493">
    <property type="entry name" value="CysS_C"/>
    <property type="match status" value="1"/>
</dbReference>
<feature type="short sequence motif" description="'KMSKS' region" evidence="12">
    <location>
        <begin position="322"/>
        <end position="326"/>
    </location>
</feature>
<comment type="similarity">
    <text evidence="2 12">Belongs to the class-I aminoacyl-tRNA synthetase family.</text>
</comment>
<dbReference type="PRINTS" id="PR00983">
    <property type="entry name" value="TRNASYNTHCYS"/>
</dbReference>
<dbReference type="EC" id="6.1.1.16" evidence="12"/>
<gene>
    <name evidence="12" type="primary">cysS</name>
    <name evidence="14" type="ORF">SYN_03026</name>
</gene>
<dbReference type="InterPro" id="IPR014729">
    <property type="entry name" value="Rossmann-like_a/b/a_fold"/>
</dbReference>
<evidence type="ECO:0000256" key="12">
    <source>
        <dbReference type="HAMAP-Rule" id="MF_00041"/>
    </source>
</evidence>
<keyword evidence="15" id="KW-1185">Reference proteome</keyword>
<evidence type="ECO:0000313" key="14">
    <source>
        <dbReference type="EMBL" id="ABC76217.1"/>
    </source>
</evidence>
<evidence type="ECO:0000256" key="1">
    <source>
        <dbReference type="ARBA" id="ARBA00004496"/>
    </source>
</evidence>
<feature type="binding site" evidence="12">
    <location>
        <position position="294"/>
    </location>
    <ligand>
        <name>Zn(2+)</name>
        <dbReference type="ChEBI" id="CHEBI:29105"/>
    </ligand>
</feature>
<proteinExistence type="inferred from homology"/>
<comment type="catalytic activity">
    <reaction evidence="12">
        <text>tRNA(Cys) + L-cysteine + ATP = L-cysteinyl-tRNA(Cys) + AMP + diphosphate</text>
        <dbReference type="Rhea" id="RHEA:17773"/>
        <dbReference type="Rhea" id="RHEA-COMP:9661"/>
        <dbReference type="Rhea" id="RHEA-COMP:9679"/>
        <dbReference type="ChEBI" id="CHEBI:30616"/>
        <dbReference type="ChEBI" id="CHEBI:33019"/>
        <dbReference type="ChEBI" id="CHEBI:35235"/>
        <dbReference type="ChEBI" id="CHEBI:78442"/>
        <dbReference type="ChEBI" id="CHEBI:78517"/>
        <dbReference type="ChEBI" id="CHEBI:456215"/>
        <dbReference type="EC" id="6.1.1.16"/>
    </reaction>
</comment>
<dbReference type="NCBIfam" id="TIGR00435">
    <property type="entry name" value="cysS"/>
    <property type="match status" value="1"/>
</dbReference>
<dbReference type="CDD" id="cd00672">
    <property type="entry name" value="CysRS_core"/>
    <property type="match status" value="1"/>
</dbReference>
<evidence type="ECO:0000256" key="8">
    <source>
        <dbReference type="ARBA" id="ARBA00022833"/>
    </source>
</evidence>
<protein>
    <recommendedName>
        <fullName evidence="12">Cysteine--tRNA ligase</fullName>
        <ecNumber evidence="12">6.1.1.16</ecNumber>
    </recommendedName>
    <alternativeName>
        <fullName evidence="12">Cysteinyl-tRNA synthetase</fullName>
        <shortName evidence="12">CysRS</shortName>
    </alternativeName>
</protein>
<dbReference type="FunCoup" id="Q2LPL9">
    <property type="interactions" value="442"/>
</dbReference>
<evidence type="ECO:0000259" key="13">
    <source>
        <dbReference type="SMART" id="SM00840"/>
    </source>
</evidence>
<evidence type="ECO:0000256" key="7">
    <source>
        <dbReference type="ARBA" id="ARBA00022741"/>
    </source>
</evidence>
<dbReference type="GO" id="GO:0005829">
    <property type="term" value="C:cytosol"/>
    <property type="evidence" value="ECO:0007669"/>
    <property type="project" value="TreeGrafter"/>
</dbReference>
<dbReference type="FunFam" id="3.40.50.620:FF:000009">
    <property type="entry name" value="Cysteine--tRNA ligase"/>
    <property type="match status" value="1"/>
</dbReference>
<evidence type="ECO:0000256" key="4">
    <source>
        <dbReference type="ARBA" id="ARBA00022490"/>
    </source>
</evidence>
<dbReference type="SMART" id="SM00840">
    <property type="entry name" value="DALR_2"/>
    <property type="match status" value="1"/>
</dbReference>
<dbReference type="HOGENOM" id="CLU_013528_0_1_7"/>
<dbReference type="InterPro" id="IPR009080">
    <property type="entry name" value="tRNAsynth_Ia_anticodon-bd"/>
</dbReference>
<evidence type="ECO:0000256" key="5">
    <source>
        <dbReference type="ARBA" id="ARBA00022598"/>
    </source>
</evidence>
<dbReference type="Gene3D" id="1.20.120.1910">
    <property type="entry name" value="Cysteine-tRNA ligase, C-terminal anti-codon recognition domain"/>
    <property type="match status" value="1"/>
</dbReference>
<feature type="binding site" evidence="12">
    <location>
        <position position="85"/>
    </location>
    <ligand>
        <name>Zn(2+)</name>
        <dbReference type="ChEBI" id="CHEBI:29105"/>
    </ligand>
</feature>
<dbReference type="InParanoid" id="Q2LPL9"/>
<keyword evidence="7 12" id="KW-0547">Nucleotide-binding</keyword>
<dbReference type="STRING" id="56780.SYN_03026"/>
<dbReference type="CDD" id="cd07963">
    <property type="entry name" value="Anticodon_Ia_Cys"/>
    <property type="match status" value="1"/>
</dbReference>
<dbReference type="Pfam" id="PF09190">
    <property type="entry name" value="DALR_2"/>
    <property type="match status" value="1"/>
</dbReference>
<dbReference type="eggNOG" id="COG0215">
    <property type="taxonomic scope" value="Bacteria"/>
</dbReference>
<comment type="subunit">
    <text evidence="3 12">Monomer.</text>
</comment>
<dbReference type="GO" id="GO:0004817">
    <property type="term" value="F:cysteine-tRNA ligase activity"/>
    <property type="evidence" value="ECO:0007669"/>
    <property type="project" value="UniProtKB-UniRule"/>
</dbReference>
<dbReference type="SUPFAM" id="SSF47323">
    <property type="entry name" value="Anticodon-binding domain of a subclass of class I aminoacyl-tRNA synthetases"/>
    <property type="match status" value="1"/>
</dbReference>
<dbReference type="GO" id="GO:0006423">
    <property type="term" value="P:cysteinyl-tRNA aminoacylation"/>
    <property type="evidence" value="ECO:0007669"/>
    <property type="project" value="UniProtKB-UniRule"/>
</dbReference>
<evidence type="ECO:0000256" key="9">
    <source>
        <dbReference type="ARBA" id="ARBA00022840"/>
    </source>
</evidence>
<keyword evidence="8 12" id="KW-0862">Zinc</keyword>
<dbReference type="Pfam" id="PF01406">
    <property type="entry name" value="tRNA-synt_1e"/>
    <property type="match status" value="1"/>
</dbReference>
<evidence type="ECO:0000256" key="11">
    <source>
        <dbReference type="ARBA" id="ARBA00023146"/>
    </source>
</evidence>
<dbReference type="InterPro" id="IPR024909">
    <property type="entry name" value="Cys-tRNA/MSH_ligase"/>
</dbReference>
<keyword evidence="11 12" id="KW-0030">Aminoacyl-tRNA synthetase</keyword>
<dbReference type="KEGG" id="sat:SYN_03026"/>
<dbReference type="GO" id="GO:0008270">
    <property type="term" value="F:zinc ion binding"/>
    <property type="evidence" value="ECO:0007669"/>
    <property type="project" value="UniProtKB-UniRule"/>
</dbReference>